<dbReference type="InterPro" id="IPR036097">
    <property type="entry name" value="HisK_dim/P_sf"/>
</dbReference>
<keyword evidence="5" id="KW-0597">Phosphoprotein</keyword>
<dbReference type="SUPFAM" id="SSF55874">
    <property type="entry name" value="ATPase domain of HSP90 chaperone/DNA topoisomerase II/histidine kinase"/>
    <property type="match status" value="1"/>
</dbReference>
<sequence length="474" mass="51689">MKLGHKLTLALLCVLALVLGLCTLWTQDRQWERALQDARSAALADWQREADALQQGLLPDDQYSNYNEELYSRAWRHLMQPGAPRAALAVYGQDGTLLASSMPVTLAQDELARAVPGDADLQLLTAVAADGTRYFLCSGLVLLPEECVTLVSAQSLDGLFADRALRLRDAALTQVAALAVAALLTLLFCRRMVRPLEQLEAASRRIAAGAYDRRTALPGSDEIAGLSRSFDAMAAAVQEKVNDLQRHLQARDAFVAAFTHELKTPMTSMLGYADLLRGAEVPAATRRKAADFIYHESKRLEALSGRLMELMQLEHETPPALEPVRLDAVFRQLERALPVGAPMPVFADCRTVVLAQRELLCDLLYNLLQNARRATPAGGTVAVEVQEEADRVTLTVRDTGCGIPAGDLPHVTEPFYMVDKSRARDQGGSGMGLALCARIAELHGTRLELESRPGAGTRVHLTLQKAKEDGHETA</sequence>
<dbReference type="InterPro" id="IPR005467">
    <property type="entry name" value="His_kinase_dom"/>
</dbReference>
<dbReference type="PANTHER" id="PTHR45528:SF1">
    <property type="entry name" value="SENSOR HISTIDINE KINASE CPXA"/>
    <property type="match status" value="1"/>
</dbReference>
<evidence type="ECO:0000256" key="13">
    <source>
        <dbReference type="ARBA" id="ARBA00023136"/>
    </source>
</evidence>
<dbReference type="SMART" id="SM00388">
    <property type="entry name" value="HisKA"/>
    <property type="match status" value="1"/>
</dbReference>
<dbReference type="PROSITE" id="PS50885">
    <property type="entry name" value="HAMP"/>
    <property type="match status" value="1"/>
</dbReference>
<evidence type="ECO:0000256" key="7">
    <source>
        <dbReference type="ARBA" id="ARBA00022692"/>
    </source>
</evidence>
<evidence type="ECO:0000256" key="9">
    <source>
        <dbReference type="ARBA" id="ARBA00022777"/>
    </source>
</evidence>
<comment type="caution">
    <text evidence="16">The sequence shown here is derived from an EMBL/GenBank/DDBJ whole genome shotgun (WGS) entry which is preliminary data.</text>
</comment>
<evidence type="ECO:0000256" key="2">
    <source>
        <dbReference type="ARBA" id="ARBA00004651"/>
    </source>
</evidence>
<dbReference type="SMART" id="SM00387">
    <property type="entry name" value="HATPase_c"/>
    <property type="match status" value="1"/>
</dbReference>
<dbReference type="Gene3D" id="1.10.287.130">
    <property type="match status" value="1"/>
</dbReference>
<dbReference type="GO" id="GO:0005886">
    <property type="term" value="C:plasma membrane"/>
    <property type="evidence" value="ECO:0007669"/>
    <property type="project" value="UniProtKB-SubCell"/>
</dbReference>
<dbReference type="PRINTS" id="PR00344">
    <property type="entry name" value="BCTRLSENSOR"/>
</dbReference>
<evidence type="ECO:0000256" key="3">
    <source>
        <dbReference type="ARBA" id="ARBA00012438"/>
    </source>
</evidence>
<reference evidence="16" key="2">
    <citation type="submission" date="2021-04" db="EMBL/GenBank/DDBJ databases">
        <authorList>
            <person name="Gilroy R."/>
        </authorList>
    </citation>
    <scope>NUCLEOTIDE SEQUENCE</scope>
    <source>
        <strain evidence="16">CHK188-11489</strain>
    </source>
</reference>
<proteinExistence type="predicted"/>
<organism evidence="16 17">
    <name type="scientific">Candidatus Gemmiger avistercoris</name>
    <dbReference type="NCBI Taxonomy" id="2838606"/>
    <lineage>
        <taxon>Bacteria</taxon>
        <taxon>Bacillati</taxon>
        <taxon>Bacillota</taxon>
        <taxon>Clostridia</taxon>
        <taxon>Eubacteriales</taxon>
        <taxon>Gemmiger</taxon>
    </lineage>
</organism>
<dbReference type="EMBL" id="DXBF01000053">
    <property type="protein sequence ID" value="HIZ62289.1"/>
    <property type="molecule type" value="Genomic_DNA"/>
</dbReference>
<dbReference type="SUPFAM" id="SSF158472">
    <property type="entry name" value="HAMP domain-like"/>
    <property type="match status" value="1"/>
</dbReference>
<evidence type="ECO:0000259" key="15">
    <source>
        <dbReference type="PROSITE" id="PS50885"/>
    </source>
</evidence>
<keyword evidence="8" id="KW-0547">Nucleotide-binding</keyword>
<evidence type="ECO:0000256" key="1">
    <source>
        <dbReference type="ARBA" id="ARBA00000085"/>
    </source>
</evidence>
<dbReference type="SMART" id="SM00304">
    <property type="entry name" value="HAMP"/>
    <property type="match status" value="1"/>
</dbReference>
<keyword evidence="13" id="KW-0472">Membrane</keyword>
<dbReference type="PANTHER" id="PTHR45528">
    <property type="entry name" value="SENSOR HISTIDINE KINASE CPXA"/>
    <property type="match status" value="1"/>
</dbReference>
<keyword evidence="4" id="KW-1003">Cell membrane</keyword>
<dbReference type="PROSITE" id="PS50109">
    <property type="entry name" value="HIS_KIN"/>
    <property type="match status" value="1"/>
</dbReference>
<evidence type="ECO:0000313" key="17">
    <source>
        <dbReference type="Proteomes" id="UP000824105"/>
    </source>
</evidence>
<keyword evidence="6" id="KW-0808">Transferase</keyword>
<dbReference type="GO" id="GO:0000155">
    <property type="term" value="F:phosphorelay sensor kinase activity"/>
    <property type="evidence" value="ECO:0007669"/>
    <property type="project" value="InterPro"/>
</dbReference>
<name>A0A9D2JQJ7_9FIRM</name>
<dbReference type="InterPro" id="IPR036890">
    <property type="entry name" value="HATPase_C_sf"/>
</dbReference>
<evidence type="ECO:0000256" key="4">
    <source>
        <dbReference type="ARBA" id="ARBA00022475"/>
    </source>
</evidence>
<accession>A0A9D2JQJ7</accession>
<evidence type="ECO:0000256" key="6">
    <source>
        <dbReference type="ARBA" id="ARBA00022679"/>
    </source>
</evidence>
<evidence type="ECO:0000313" key="16">
    <source>
        <dbReference type="EMBL" id="HIZ62289.1"/>
    </source>
</evidence>
<dbReference type="InterPro" id="IPR050398">
    <property type="entry name" value="HssS/ArlS-like"/>
</dbReference>
<evidence type="ECO:0000256" key="5">
    <source>
        <dbReference type="ARBA" id="ARBA00022553"/>
    </source>
</evidence>
<reference evidence="16" key="1">
    <citation type="journal article" date="2021" name="PeerJ">
        <title>Extensive microbial diversity within the chicken gut microbiome revealed by metagenomics and culture.</title>
        <authorList>
            <person name="Gilroy R."/>
            <person name="Ravi A."/>
            <person name="Getino M."/>
            <person name="Pursley I."/>
            <person name="Horton D.L."/>
            <person name="Alikhan N.F."/>
            <person name="Baker D."/>
            <person name="Gharbi K."/>
            <person name="Hall N."/>
            <person name="Watson M."/>
            <person name="Adriaenssens E.M."/>
            <person name="Foster-Nyarko E."/>
            <person name="Jarju S."/>
            <person name="Secka A."/>
            <person name="Antonio M."/>
            <person name="Oren A."/>
            <person name="Chaudhuri R.R."/>
            <person name="La Ragione R."/>
            <person name="Hildebrand F."/>
            <person name="Pallen M.J."/>
        </authorList>
    </citation>
    <scope>NUCLEOTIDE SEQUENCE</scope>
    <source>
        <strain evidence="16">CHK188-11489</strain>
    </source>
</reference>
<evidence type="ECO:0000256" key="10">
    <source>
        <dbReference type="ARBA" id="ARBA00022840"/>
    </source>
</evidence>
<dbReference type="InterPro" id="IPR003661">
    <property type="entry name" value="HisK_dim/P_dom"/>
</dbReference>
<dbReference type="SUPFAM" id="SSF47384">
    <property type="entry name" value="Homodimeric domain of signal transducing histidine kinase"/>
    <property type="match status" value="1"/>
</dbReference>
<comment type="subcellular location">
    <subcellularLocation>
        <location evidence="2">Cell membrane</location>
        <topology evidence="2">Multi-pass membrane protein</topology>
    </subcellularLocation>
</comment>
<dbReference type="CDD" id="cd06225">
    <property type="entry name" value="HAMP"/>
    <property type="match status" value="1"/>
</dbReference>
<dbReference type="InterPro" id="IPR003660">
    <property type="entry name" value="HAMP_dom"/>
</dbReference>
<evidence type="ECO:0000256" key="12">
    <source>
        <dbReference type="ARBA" id="ARBA00023012"/>
    </source>
</evidence>
<keyword evidence="7" id="KW-0812">Transmembrane</keyword>
<gene>
    <name evidence="16" type="ORF">H9724_05925</name>
</gene>
<dbReference type="AlphaFoldDB" id="A0A9D2JQJ7"/>
<dbReference type="Pfam" id="PF00672">
    <property type="entry name" value="HAMP"/>
    <property type="match status" value="1"/>
</dbReference>
<feature type="domain" description="Histidine kinase" evidence="14">
    <location>
        <begin position="257"/>
        <end position="467"/>
    </location>
</feature>
<protein>
    <recommendedName>
        <fullName evidence="3">histidine kinase</fullName>
        <ecNumber evidence="3">2.7.13.3</ecNumber>
    </recommendedName>
</protein>
<keyword evidence="11" id="KW-1133">Transmembrane helix</keyword>
<dbReference type="GO" id="GO:0005524">
    <property type="term" value="F:ATP binding"/>
    <property type="evidence" value="ECO:0007669"/>
    <property type="project" value="UniProtKB-KW"/>
</dbReference>
<evidence type="ECO:0000259" key="14">
    <source>
        <dbReference type="PROSITE" id="PS50109"/>
    </source>
</evidence>
<comment type="catalytic activity">
    <reaction evidence="1">
        <text>ATP + protein L-histidine = ADP + protein N-phospho-L-histidine.</text>
        <dbReference type="EC" id="2.7.13.3"/>
    </reaction>
</comment>
<feature type="domain" description="HAMP" evidence="15">
    <location>
        <begin position="190"/>
        <end position="242"/>
    </location>
</feature>
<dbReference type="Gene3D" id="3.30.565.10">
    <property type="entry name" value="Histidine kinase-like ATPase, C-terminal domain"/>
    <property type="match status" value="1"/>
</dbReference>
<dbReference type="Pfam" id="PF00512">
    <property type="entry name" value="HisKA"/>
    <property type="match status" value="1"/>
</dbReference>
<dbReference type="Proteomes" id="UP000824105">
    <property type="component" value="Unassembled WGS sequence"/>
</dbReference>
<dbReference type="CDD" id="cd00075">
    <property type="entry name" value="HATPase"/>
    <property type="match status" value="1"/>
</dbReference>
<evidence type="ECO:0000256" key="11">
    <source>
        <dbReference type="ARBA" id="ARBA00022989"/>
    </source>
</evidence>
<dbReference type="InterPro" id="IPR004358">
    <property type="entry name" value="Sig_transdc_His_kin-like_C"/>
</dbReference>
<keyword evidence="12" id="KW-0902">Two-component regulatory system</keyword>
<dbReference type="Gene3D" id="6.10.340.10">
    <property type="match status" value="1"/>
</dbReference>
<dbReference type="InterPro" id="IPR003594">
    <property type="entry name" value="HATPase_dom"/>
</dbReference>
<keyword evidence="9 16" id="KW-0418">Kinase</keyword>
<evidence type="ECO:0000256" key="8">
    <source>
        <dbReference type="ARBA" id="ARBA00022741"/>
    </source>
</evidence>
<dbReference type="CDD" id="cd00082">
    <property type="entry name" value="HisKA"/>
    <property type="match status" value="1"/>
</dbReference>
<dbReference type="Pfam" id="PF02518">
    <property type="entry name" value="HATPase_c"/>
    <property type="match status" value="1"/>
</dbReference>
<keyword evidence="10" id="KW-0067">ATP-binding</keyword>
<dbReference type="EC" id="2.7.13.3" evidence="3"/>